<comment type="subunit">
    <text evidence="1">Homodimer.</text>
</comment>
<evidence type="ECO:0000256" key="1">
    <source>
        <dbReference type="ARBA" id="ARBA00011738"/>
    </source>
</evidence>
<gene>
    <name evidence="5" type="ORF">BDEG_24657</name>
</gene>
<dbReference type="SUPFAM" id="SSF51182">
    <property type="entry name" value="RmlC-like cupins"/>
    <property type="match status" value="1"/>
</dbReference>
<protein>
    <submittedName>
        <fullName evidence="5">Ureidoglycolate hydrolase, variant 2</fullName>
    </submittedName>
</protein>
<keyword evidence="5" id="KW-0378">Hydrolase</keyword>
<evidence type="ECO:0000313" key="6">
    <source>
        <dbReference type="Proteomes" id="UP000077115"/>
    </source>
</evidence>
<dbReference type="GO" id="GO:0000256">
    <property type="term" value="P:allantoin catabolic process"/>
    <property type="evidence" value="ECO:0007669"/>
    <property type="project" value="InterPro"/>
</dbReference>
<dbReference type="InterPro" id="IPR007247">
    <property type="entry name" value="Ureidogly_lyase"/>
</dbReference>
<keyword evidence="3" id="KW-0456">Lyase</keyword>
<evidence type="ECO:0000256" key="3">
    <source>
        <dbReference type="ARBA" id="ARBA00023239"/>
    </source>
</evidence>
<organism evidence="5 6">
    <name type="scientific">Batrachochytrium dendrobatidis (strain JEL423)</name>
    <dbReference type="NCBI Taxonomy" id="403673"/>
    <lineage>
        <taxon>Eukaryota</taxon>
        <taxon>Fungi</taxon>
        <taxon>Fungi incertae sedis</taxon>
        <taxon>Chytridiomycota</taxon>
        <taxon>Chytridiomycota incertae sedis</taxon>
        <taxon>Chytridiomycetes</taxon>
        <taxon>Rhizophydiales</taxon>
        <taxon>Rhizophydiales incertae sedis</taxon>
        <taxon>Batrachochytrium</taxon>
    </lineage>
</organism>
<dbReference type="GO" id="GO:0006144">
    <property type="term" value="P:purine nucleobase metabolic process"/>
    <property type="evidence" value="ECO:0007669"/>
    <property type="project" value="UniProtKB-KW"/>
</dbReference>
<dbReference type="GO" id="GO:0050385">
    <property type="term" value="F:ureidoglycolate lyase activity"/>
    <property type="evidence" value="ECO:0007669"/>
    <property type="project" value="UniProtKB-EC"/>
</dbReference>
<dbReference type="Gene3D" id="2.60.120.480">
    <property type="entry name" value="Ureidoglycolate hydrolase"/>
    <property type="match status" value="1"/>
</dbReference>
<reference evidence="5 6" key="2">
    <citation type="submission" date="2016-05" db="EMBL/GenBank/DDBJ databases">
        <title>Lineage-specific infection strategies underlie the spectrum of fungal disease in amphibians.</title>
        <authorList>
            <person name="Cuomo C.A."/>
            <person name="Farrer R.A."/>
            <person name="James T."/>
            <person name="Longcore J."/>
            <person name="Birren B."/>
        </authorList>
    </citation>
    <scope>NUCLEOTIDE SEQUENCE [LARGE SCALE GENOMIC DNA]</scope>
    <source>
        <strain evidence="5 6">JEL423</strain>
    </source>
</reference>
<comment type="catalytic activity">
    <reaction evidence="4">
        <text>(S)-ureidoglycolate = urea + glyoxylate</text>
        <dbReference type="Rhea" id="RHEA:11304"/>
        <dbReference type="ChEBI" id="CHEBI:16199"/>
        <dbReference type="ChEBI" id="CHEBI:36655"/>
        <dbReference type="ChEBI" id="CHEBI:57296"/>
        <dbReference type="EC" id="4.3.2.3"/>
    </reaction>
</comment>
<dbReference type="AlphaFoldDB" id="A0A177WNI1"/>
<proteinExistence type="predicted"/>
<dbReference type="Pfam" id="PF04115">
    <property type="entry name" value="Ureidogly_lyase"/>
    <property type="match status" value="1"/>
</dbReference>
<dbReference type="Proteomes" id="UP000077115">
    <property type="component" value="Unassembled WGS sequence"/>
</dbReference>
<dbReference type="PANTHER" id="PTHR21221">
    <property type="entry name" value="UREIDOGLYCOLATE HYDROLASE"/>
    <property type="match status" value="1"/>
</dbReference>
<dbReference type="EMBL" id="DS022305">
    <property type="protein sequence ID" value="OAJ40990.1"/>
    <property type="molecule type" value="Genomic_DNA"/>
</dbReference>
<accession>A0A177WNI1</accession>
<dbReference type="PANTHER" id="PTHR21221:SF1">
    <property type="entry name" value="UREIDOGLYCOLATE LYASE"/>
    <property type="match status" value="1"/>
</dbReference>
<dbReference type="CDD" id="cd20298">
    <property type="entry name" value="cupin_UAH"/>
    <property type="match status" value="1"/>
</dbReference>
<sequence length="188" mass="21464">MILGTAKRFNHLTSFVNMRTASQTPKLHQQLPPSLTQPAATPNLCIFQTQPATMPFSIKLLERHKYSTQMFIPMVQPTKEMFLTMNAIPSYYVIVALNDPITDKPDWSTLCAFQATTVQAFNYNAGVWHHPMVGLGSTIDFVCLVWERREFQTEQDEDTEEVHLAANEYILLQPYSPKMEHSSVSILQ</sequence>
<keyword evidence="2" id="KW-0659">Purine metabolism</keyword>
<reference evidence="5 6" key="1">
    <citation type="submission" date="2006-10" db="EMBL/GenBank/DDBJ databases">
        <title>The Genome Sequence of Batrachochytrium dendrobatidis JEL423.</title>
        <authorList>
            <consortium name="The Broad Institute Genome Sequencing Platform"/>
            <person name="Birren B."/>
            <person name="Lander E."/>
            <person name="Galagan J."/>
            <person name="Cuomo C."/>
            <person name="Devon K."/>
            <person name="Jaffe D."/>
            <person name="Butler J."/>
            <person name="Alvarez P."/>
            <person name="Gnerre S."/>
            <person name="Grabherr M."/>
            <person name="Kleber M."/>
            <person name="Mauceli E."/>
            <person name="Brockman W."/>
            <person name="Young S."/>
            <person name="LaButti K."/>
            <person name="Sykes S."/>
            <person name="DeCaprio D."/>
            <person name="Crawford M."/>
            <person name="Koehrsen M."/>
            <person name="Engels R."/>
            <person name="Montgomery P."/>
            <person name="Pearson M."/>
            <person name="Howarth C."/>
            <person name="Larson L."/>
            <person name="White J."/>
            <person name="O'Leary S."/>
            <person name="Kodira C."/>
            <person name="Zeng Q."/>
            <person name="Yandava C."/>
            <person name="Alvarado L."/>
            <person name="Longcore J."/>
            <person name="James T."/>
        </authorList>
    </citation>
    <scope>NUCLEOTIDE SEQUENCE [LARGE SCALE GENOMIC DNA]</scope>
    <source>
        <strain evidence="5 6">JEL423</strain>
    </source>
</reference>
<dbReference type="GO" id="GO:0004848">
    <property type="term" value="F:ureidoglycolate hydrolase activity"/>
    <property type="evidence" value="ECO:0007669"/>
    <property type="project" value="InterPro"/>
</dbReference>
<dbReference type="InterPro" id="IPR011051">
    <property type="entry name" value="RmlC_Cupin_sf"/>
</dbReference>
<dbReference type="VEuPathDB" id="FungiDB:BDEG_24657"/>
<evidence type="ECO:0000313" key="5">
    <source>
        <dbReference type="EMBL" id="OAJ40990.1"/>
    </source>
</evidence>
<dbReference type="InterPro" id="IPR047233">
    <property type="entry name" value="UAH_cupin"/>
</dbReference>
<evidence type="ECO:0000256" key="4">
    <source>
        <dbReference type="ARBA" id="ARBA00047684"/>
    </source>
</evidence>
<dbReference type="InterPro" id="IPR024060">
    <property type="entry name" value="Ureidoglycolate_lyase_dom_sf"/>
</dbReference>
<evidence type="ECO:0000256" key="2">
    <source>
        <dbReference type="ARBA" id="ARBA00022631"/>
    </source>
</evidence>
<name>A0A177WNI1_BATDL</name>